<dbReference type="Proteomes" id="UP000189703">
    <property type="component" value="Unplaced"/>
</dbReference>
<reference evidence="3" key="1">
    <citation type="submission" date="2025-08" db="UniProtKB">
        <authorList>
            <consortium name="RefSeq"/>
        </authorList>
    </citation>
    <scope>IDENTIFICATION</scope>
</reference>
<feature type="region of interest" description="Disordered" evidence="1">
    <location>
        <begin position="93"/>
        <end position="144"/>
    </location>
</feature>
<keyword evidence="2" id="KW-1185">Reference proteome</keyword>
<dbReference type="RefSeq" id="XP_010251153.1">
    <property type="nucleotide sequence ID" value="XM_010252851.2"/>
</dbReference>
<dbReference type="KEGG" id="nnu:104593138"/>
<evidence type="ECO:0000313" key="3">
    <source>
        <dbReference type="RefSeq" id="XP_010251153.1"/>
    </source>
</evidence>
<name>A0A1U7ZQZ6_NELNU</name>
<evidence type="ECO:0000313" key="2">
    <source>
        <dbReference type="Proteomes" id="UP000189703"/>
    </source>
</evidence>
<proteinExistence type="predicted"/>
<sequence>MPSVPTEVCVSAGAFQFALSSSLCKWKNLKTLKLLHTCLMAGWILASMSLNWITMNFPGPWLRAENPLREEWRRPVFRDLMLTYCQARERDVGSSQRNAGVGSSGRHMHVGESSGARSSSGNPSSSGVGGSSSSRNDGSAQLENQNADVTTSLAASFDTVLRNVFPDSPRGGVEGSSGIRIGVSFSGLASDASSTPDPEPVDRVISLDSITVPATSFSSGVQVLGQPSSDASISRRSSVCSVSEGDVVHDNTQVESFWLVEKSVTIESDSLLA</sequence>
<organism evidence="2 3">
    <name type="scientific">Nelumbo nucifera</name>
    <name type="common">Sacred lotus</name>
    <dbReference type="NCBI Taxonomy" id="4432"/>
    <lineage>
        <taxon>Eukaryota</taxon>
        <taxon>Viridiplantae</taxon>
        <taxon>Streptophyta</taxon>
        <taxon>Embryophyta</taxon>
        <taxon>Tracheophyta</taxon>
        <taxon>Spermatophyta</taxon>
        <taxon>Magnoliopsida</taxon>
        <taxon>Proteales</taxon>
        <taxon>Nelumbonaceae</taxon>
        <taxon>Nelumbo</taxon>
    </lineage>
</organism>
<dbReference type="InParanoid" id="A0A1U7ZQZ6"/>
<dbReference type="AlphaFoldDB" id="A0A1U7ZQZ6"/>
<dbReference type="GeneID" id="104593138"/>
<accession>A0A1U7ZQZ6</accession>
<protein>
    <submittedName>
        <fullName evidence="3">Uncharacterized protein LOC104593138 isoform X1</fullName>
    </submittedName>
</protein>
<feature type="compositionally biased region" description="Low complexity" evidence="1">
    <location>
        <begin position="111"/>
        <end position="140"/>
    </location>
</feature>
<gene>
    <name evidence="3" type="primary">LOC104593138</name>
</gene>
<evidence type="ECO:0000256" key="1">
    <source>
        <dbReference type="SAM" id="MobiDB-lite"/>
    </source>
</evidence>